<organism evidence="2 3">
    <name type="scientific">Leptosia nina</name>
    <dbReference type="NCBI Taxonomy" id="320188"/>
    <lineage>
        <taxon>Eukaryota</taxon>
        <taxon>Metazoa</taxon>
        <taxon>Ecdysozoa</taxon>
        <taxon>Arthropoda</taxon>
        <taxon>Hexapoda</taxon>
        <taxon>Insecta</taxon>
        <taxon>Pterygota</taxon>
        <taxon>Neoptera</taxon>
        <taxon>Endopterygota</taxon>
        <taxon>Lepidoptera</taxon>
        <taxon>Glossata</taxon>
        <taxon>Ditrysia</taxon>
        <taxon>Papilionoidea</taxon>
        <taxon>Pieridae</taxon>
        <taxon>Pierinae</taxon>
        <taxon>Leptosia</taxon>
    </lineage>
</organism>
<gene>
    <name evidence="2" type="ORF">LNINA_LOCUS6103</name>
</gene>
<protein>
    <submittedName>
        <fullName evidence="2">Uncharacterized protein</fullName>
    </submittedName>
</protein>
<dbReference type="EMBL" id="CAVLEF010000008">
    <property type="protein sequence ID" value="CAK1546540.1"/>
    <property type="molecule type" value="Genomic_DNA"/>
</dbReference>
<evidence type="ECO:0000313" key="2">
    <source>
        <dbReference type="EMBL" id="CAK1546540.1"/>
    </source>
</evidence>
<accession>A0AAV1JDF4</accession>
<feature type="compositionally biased region" description="Polar residues" evidence="1">
    <location>
        <begin position="65"/>
        <end position="78"/>
    </location>
</feature>
<reference evidence="2 3" key="1">
    <citation type="submission" date="2023-11" db="EMBL/GenBank/DDBJ databases">
        <authorList>
            <person name="Okamura Y."/>
        </authorList>
    </citation>
    <scope>NUCLEOTIDE SEQUENCE [LARGE SCALE GENOMIC DNA]</scope>
</reference>
<comment type="caution">
    <text evidence="2">The sequence shown here is derived from an EMBL/GenBank/DDBJ whole genome shotgun (WGS) entry which is preliminary data.</text>
</comment>
<dbReference type="Proteomes" id="UP001497472">
    <property type="component" value="Unassembled WGS sequence"/>
</dbReference>
<name>A0AAV1JDF4_9NEOP</name>
<proteinExistence type="predicted"/>
<feature type="region of interest" description="Disordered" evidence="1">
    <location>
        <begin position="58"/>
        <end position="85"/>
    </location>
</feature>
<evidence type="ECO:0000256" key="1">
    <source>
        <dbReference type="SAM" id="MobiDB-lite"/>
    </source>
</evidence>
<evidence type="ECO:0000313" key="3">
    <source>
        <dbReference type="Proteomes" id="UP001497472"/>
    </source>
</evidence>
<sequence length="85" mass="9900">MNFVTKERYDLIIGRYNKFIESLDNLEGVPEPVFDPLNQKQIDELKLIRDISAYLQKKKDEDVAKNNSEAQDTETTPAQEEPKEN</sequence>
<keyword evidence="3" id="KW-1185">Reference proteome</keyword>
<dbReference type="AlphaFoldDB" id="A0AAV1JDF4"/>